<organism evidence="1 2">
    <name type="scientific">Ambrosia artemisiifolia</name>
    <name type="common">Common ragweed</name>
    <dbReference type="NCBI Taxonomy" id="4212"/>
    <lineage>
        <taxon>Eukaryota</taxon>
        <taxon>Viridiplantae</taxon>
        <taxon>Streptophyta</taxon>
        <taxon>Embryophyta</taxon>
        <taxon>Tracheophyta</taxon>
        <taxon>Spermatophyta</taxon>
        <taxon>Magnoliopsida</taxon>
        <taxon>eudicotyledons</taxon>
        <taxon>Gunneridae</taxon>
        <taxon>Pentapetalae</taxon>
        <taxon>asterids</taxon>
        <taxon>campanulids</taxon>
        <taxon>Asterales</taxon>
        <taxon>Asteraceae</taxon>
        <taxon>Asteroideae</taxon>
        <taxon>Heliantheae alliance</taxon>
        <taxon>Heliantheae</taxon>
        <taxon>Ambrosia</taxon>
    </lineage>
</organism>
<evidence type="ECO:0000313" key="1">
    <source>
        <dbReference type="EMBL" id="KAI7750763.1"/>
    </source>
</evidence>
<gene>
    <name evidence="1" type="ORF">M8C21_013065</name>
</gene>
<dbReference type="AlphaFoldDB" id="A0AAD5GST8"/>
<comment type="caution">
    <text evidence="1">The sequence shown here is derived from an EMBL/GenBank/DDBJ whole genome shotgun (WGS) entry which is preliminary data.</text>
</comment>
<name>A0AAD5GST8_AMBAR</name>
<sequence length="205" mass="22050">MKFLKEQAAQSAAELTAESVNEFLADSGEDSETEEVTDYSKGTQHTWEKILMNVMEMSSMKIIGQDIFQFKNGSGIKVPKVNGKHNKNMKNTSLNKANGDPLSQGNGVAKLIFADVPMYKEVLPGLESMLADITKTLSDVGVTICSCAAEVSKGKGMAVILFQVESSLDDMVSACSRVDLVIGVLGWSTGCSLPGLTESRQVQEC</sequence>
<dbReference type="Proteomes" id="UP001206925">
    <property type="component" value="Unassembled WGS sequence"/>
</dbReference>
<accession>A0AAD5GST8</accession>
<keyword evidence="2" id="KW-1185">Reference proteome</keyword>
<proteinExistence type="predicted"/>
<dbReference type="PANTHER" id="PTHR43061:SF1">
    <property type="entry name" value="GTP DIPHOSPHOKINASE RSH1, CHLOROPLASTIC-RELATED"/>
    <property type="match status" value="1"/>
</dbReference>
<dbReference type="EMBL" id="JAMZMK010006093">
    <property type="protein sequence ID" value="KAI7750763.1"/>
    <property type="molecule type" value="Genomic_DNA"/>
</dbReference>
<protein>
    <submittedName>
        <fullName evidence="1">Uncharacterized protein</fullName>
    </submittedName>
</protein>
<dbReference type="PANTHER" id="PTHR43061">
    <property type="entry name" value="GTP DIPHOSPHOKINASE RSH1, CHLOROPLASTIC-RELATED"/>
    <property type="match status" value="1"/>
</dbReference>
<evidence type="ECO:0000313" key="2">
    <source>
        <dbReference type="Proteomes" id="UP001206925"/>
    </source>
</evidence>
<reference evidence="1" key="1">
    <citation type="submission" date="2022-06" db="EMBL/GenBank/DDBJ databases">
        <title>Uncovering the hologenomic basis of an extraordinary plant invasion.</title>
        <authorList>
            <person name="Bieker V.C."/>
            <person name="Martin M.D."/>
            <person name="Gilbert T."/>
            <person name="Hodgins K."/>
            <person name="Battlay P."/>
            <person name="Petersen B."/>
            <person name="Wilson J."/>
        </authorList>
    </citation>
    <scope>NUCLEOTIDE SEQUENCE</scope>
    <source>
        <strain evidence="1">AA19_3_7</strain>
        <tissue evidence="1">Leaf</tissue>
    </source>
</reference>